<dbReference type="STRING" id="1679170.AC625_23515"/>
<reference evidence="3" key="1">
    <citation type="submission" date="2015-07" db="EMBL/GenBank/DDBJ databases">
        <title>Genome sequencing project for genomic taxonomy and phylogenomics of Bacillus-like bacteria.</title>
        <authorList>
            <person name="Liu B."/>
            <person name="Wang J."/>
            <person name="Zhu Y."/>
            <person name="Liu G."/>
            <person name="Chen Q."/>
            <person name="Chen Z."/>
            <person name="Lan J."/>
            <person name="Che J."/>
            <person name="Ge C."/>
            <person name="Shi H."/>
            <person name="Pan Z."/>
            <person name="Liu X."/>
        </authorList>
    </citation>
    <scope>NUCLEOTIDE SEQUENCE [LARGE SCALE GENOMIC DNA]</scope>
    <source>
        <strain evidence="3">FJAT-27997</strain>
    </source>
</reference>
<accession>A0A0K9GZW0</accession>
<dbReference type="OrthoDB" id="2382185at2"/>
<dbReference type="EMBL" id="LFZW01000001">
    <property type="protein sequence ID" value="KMY52120.1"/>
    <property type="molecule type" value="Genomic_DNA"/>
</dbReference>
<dbReference type="PATRIC" id="fig|1679170.3.peg.5271"/>
<dbReference type="RefSeq" id="WP_049683478.1">
    <property type="nucleotide sequence ID" value="NZ_LFZW01000001.1"/>
</dbReference>
<dbReference type="AlphaFoldDB" id="A0A0K9GZW0"/>
<dbReference type="InterPro" id="IPR009996">
    <property type="entry name" value="YycH"/>
</dbReference>
<gene>
    <name evidence="2" type="ORF">AC625_23515</name>
</gene>
<feature type="domain" description="Regulatory protein YycH" evidence="1">
    <location>
        <begin position="4"/>
        <end position="439"/>
    </location>
</feature>
<keyword evidence="3" id="KW-1185">Reference proteome</keyword>
<dbReference type="Gene3D" id="3.30.310.160">
    <property type="entry name" value="YycH protein, domain 2"/>
    <property type="match status" value="1"/>
</dbReference>
<proteinExistence type="predicted"/>
<dbReference type="Gene3D" id="3.10.450.310">
    <property type="match status" value="1"/>
</dbReference>
<sequence>MSFERMKSIVLLILVFISAYLTWQIWTYQPTLKRTDQSEYFKVLSDTKSIADVVKPKNALFHVGERHFQINDEEKMNNIQSAFLNWSLYSFEKVNETEFLNIQSKANTEINFADQIPFKLYKSVFNVEMNEVPEFSFDKIIFTSADSNMEEAKIYFISTENKTVIQTIVNGESIRTFYEIYYKHANEYPECIKYQVSKRKEIYVLKDPAPMKQSSYQLGYRKSIMNNFKYALFSDPTSVRQEYVSNVEEFTDGTRLLSVDRNSSMINFINPSQKRKVVSSTSDLLQQSIDFVNDHAGWDTGDHTGEYESSFRFSELWQGERRVVFRLFVKGLPVFNEVGMAEIEQVWGNEEIFQYRRPYFYLDLLYPAEEPAELLPSGEEAVTALKNIRNFNPEVLEDLEIGYQMTKPTPDSKSVILKPAWYYQYGGTWIILPFEQKGEDR</sequence>
<evidence type="ECO:0000259" key="1">
    <source>
        <dbReference type="Pfam" id="PF07435"/>
    </source>
</evidence>
<organism evidence="2 3">
    <name type="scientific">Peribacillus loiseleuriae</name>
    <dbReference type="NCBI Taxonomy" id="1679170"/>
    <lineage>
        <taxon>Bacteria</taxon>
        <taxon>Bacillati</taxon>
        <taxon>Bacillota</taxon>
        <taxon>Bacilli</taxon>
        <taxon>Bacillales</taxon>
        <taxon>Bacillaceae</taxon>
        <taxon>Peribacillus</taxon>
    </lineage>
</organism>
<evidence type="ECO:0000313" key="2">
    <source>
        <dbReference type="EMBL" id="KMY52120.1"/>
    </source>
</evidence>
<protein>
    <recommendedName>
        <fullName evidence="1">Regulatory protein YycH domain-containing protein</fullName>
    </recommendedName>
</protein>
<name>A0A0K9GZW0_9BACI</name>
<dbReference type="InterPro" id="IPR042274">
    <property type="entry name" value="YycH/YycI_2"/>
</dbReference>
<dbReference type="Pfam" id="PF07435">
    <property type="entry name" value="YycH"/>
    <property type="match status" value="1"/>
</dbReference>
<comment type="caution">
    <text evidence="2">The sequence shown here is derived from an EMBL/GenBank/DDBJ whole genome shotgun (WGS) entry which is preliminary data.</text>
</comment>
<dbReference type="Proteomes" id="UP000037146">
    <property type="component" value="Unassembled WGS sequence"/>
</dbReference>
<evidence type="ECO:0000313" key="3">
    <source>
        <dbReference type="Proteomes" id="UP000037146"/>
    </source>
</evidence>
<dbReference type="CDD" id="cd15787">
    <property type="entry name" value="YycH_N"/>
    <property type="match status" value="1"/>
</dbReference>